<keyword evidence="2" id="KW-1185">Reference proteome</keyword>
<sequence>MVEGEKSLTFTILIISLWLLATFKVSAGRFKALSLEPLSTLSQSSRQYSLPHGLAQQLPCCTQPAPCLCKPRQLICKAWRHAALDAFFATIQLSAKAPIHAPEHAWRHARHLHKNAERTDQPAQGGRQGSTGLQDRCNHHHRLQWRSIQQSSAISSLVCPIQAHGHVHWFAWICLVSSWPSAAILRLPKRLLFVATTQQTPVLAFPAVEHLVLGKGEYSIANTTYIPTRLPAFTSAGTLCIEYADRKSATSTITHLSRVKIMHVSPTAGYSDTDMRSSRRLATSLLECLQPLDCTVRLQLSDLLKAQQFLHTMCAQYVLPDGPIHQRLKSLSLSWKNDN</sequence>
<gene>
    <name evidence="1" type="ORF">DL89DRAFT_265433</name>
</gene>
<dbReference type="GeneID" id="63803310"/>
<organism evidence="1 2">
    <name type="scientific">Linderina pennispora</name>
    <dbReference type="NCBI Taxonomy" id="61395"/>
    <lineage>
        <taxon>Eukaryota</taxon>
        <taxon>Fungi</taxon>
        <taxon>Fungi incertae sedis</taxon>
        <taxon>Zoopagomycota</taxon>
        <taxon>Kickxellomycotina</taxon>
        <taxon>Kickxellomycetes</taxon>
        <taxon>Kickxellales</taxon>
        <taxon>Kickxellaceae</taxon>
        <taxon>Linderina</taxon>
    </lineage>
</organism>
<evidence type="ECO:0000313" key="1">
    <source>
        <dbReference type="EMBL" id="ORX73347.1"/>
    </source>
</evidence>
<proteinExistence type="predicted"/>
<dbReference type="AlphaFoldDB" id="A0A1Y1WII9"/>
<reference evidence="1 2" key="1">
    <citation type="submission" date="2016-07" db="EMBL/GenBank/DDBJ databases">
        <title>Pervasive Adenine N6-methylation of Active Genes in Fungi.</title>
        <authorList>
            <consortium name="DOE Joint Genome Institute"/>
            <person name="Mondo S.J."/>
            <person name="Dannebaum R.O."/>
            <person name="Kuo R.C."/>
            <person name="Labutti K."/>
            <person name="Haridas S."/>
            <person name="Kuo A."/>
            <person name="Salamov A."/>
            <person name="Ahrendt S.R."/>
            <person name="Lipzen A."/>
            <person name="Sullivan W."/>
            <person name="Andreopoulos W.B."/>
            <person name="Clum A."/>
            <person name="Lindquist E."/>
            <person name="Daum C."/>
            <person name="Ramamoorthy G.K."/>
            <person name="Gryganskyi A."/>
            <person name="Culley D."/>
            <person name="Magnuson J.K."/>
            <person name="James T.Y."/>
            <person name="O'Malley M.A."/>
            <person name="Stajich J.E."/>
            <person name="Spatafora J.W."/>
            <person name="Visel A."/>
            <person name="Grigoriev I.V."/>
        </authorList>
    </citation>
    <scope>NUCLEOTIDE SEQUENCE [LARGE SCALE GENOMIC DNA]</scope>
    <source>
        <strain evidence="1 2">ATCC 12442</strain>
    </source>
</reference>
<protein>
    <submittedName>
        <fullName evidence="1">Uncharacterized protein</fullName>
    </submittedName>
</protein>
<dbReference type="Proteomes" id="UP000193922">
    <property type="component" value="Unassembled WGS sequence"/>
</dbReference>
<name>A0A1Y1WII9_9FUNG</name>
<feature type="non-terminal residue" evidence="1">
    <location>
        <position position="339"/>
    </location>
</feature>
<accession>A0A1Y1WII9</accession>
<dbReference type="RefSeq" id="XP_040746687.1">
    <property type="nucleotide sequence ID" value="XM_040886662.1"/>
</dbReference>
<dbReference type="EMBL" id="MCFD01000002">
    <property type="protein sequence ID" value="ORX73347.1"/>
    <property type="molecule type" value="Genomic_DNA"/>
</dbReference>
<comment type="caution">
    <text evidence="1">The sequence shown here is derived from an EMBL/GenBank/DDBJ whole genome shotgun (WGS) entry which is preliminary data.</text>
</comment>
<evidence type="ECO:0000313" key="2">
    <source>
        <dbReference type="Proteomes" id="UP000193922"/>
    </source>
</evidence>